<dbReference type="Gene3D" id="3.40.50.1820">
    <property type="entry name" value="alpha/beta hydrolase"/>
    <property type="match status" value="1"/>
</dbReference>
<evidence type="ECO:0000313" key="1">
    <source>
        <dbReference type="EMBL" id="PIW19454.1"/>
    </source>
</evidence>
<evidence type="ECO:0000313" key="2">
    <source>
        <dbReference type="Proteomes" id="UP000231019"/>
    </source>
</evidence>
<dbReference type="InterPro" id="IPR050583">
    <property type="entry name" value="Mycobacterial_A85_antigen"/>
</dbReference>
<accession>A0A2M7GB91</accession>
<dbReference type="SUPFAM" id="SSF53474">
    <property type="entry name" value="alpha/beta-Hydrolases"/>
    <property type="match status" value="1"/>
</dbReference>
<name>A0A2M7GB91_9BACT</name>
<gene>
    <name evidence="1" type="ORF">COW36_01045</name>
</gene>
<proteinExistence type="predicted"/>
<dbReference type="Proteomes" id="UP000231019">
    <property type="component" value="Unassembled WGS sequence"/>
</dbReference>
<reference evidence="1 2" key="1">
    <citation type="submission" date="2017-09" db="EMBL/GenBank/DDBJ databases">
        <title>Depth-based differentiation of microbial function through sediment-hosted aquifers and enrichment of novel symbionts in the deep terrestrial subsurface.</title>
        <authorList>
            <person name="Probst A.J."/>
            <person name="Ladd B."/>
            <person name="Jarett J.K."/>
            <person name="Geller-Mcgrath D.E."/>
            <person name="Sieber C.M."/>
            <person name="Emerson J.B."/>
            <person name="Anantharaman K."/>
            <person name="Thomas B.C."/>
            <person name="Malmstrom R."/>
            <person name="Stieglmeier M."/>
            <person name="Klingl A."/>
            <person name="Woyke T."/>
            <person name="Ryan C.M."/>
            <person name="Banfield J.F."/>
        </authorList>
    </citation>
    <scope>NUCLEOTIDE SEQUENCE [LARGE SCALE GENOMIC DNA]</scope>
    <source>
        <strain evidence="1">CG17_big_fil_post_rev_8_21_14_2_50_48_46</strain>
    </source>
</reference>
<dbReference type="Pfam" id="PF00756">
    <property type="entry name" value="Esterase"/>
    <property type="match status" value="1"/>
</dbReference>
<evidence type="ECO:0008006" key="3">
    <source>
        <dbReference type="Google" id="ProtNLM"/>
    </source>
</evidence>
<dbReference type="PANTHER" id="PTHR48098:SF6">
    <property type="entry name" value="FERRI-BACILLIBACTIN ESTERASE BESA"/>
    <property type="match status" value="1"/>
</dbReference>
<dbReference type="InterPro" id="IPR029058">
    <property type="entry name" value="AB_hydrolase_fold"/>
</dbReference>
<dbReference type="PANTHER" id="PTHR48098">
    <property type="entry name" value="ENTEROCHELIN ESTERASE-RELATED"/>
    <property type="match status" value="1"/>
</dbReference>
<dbReference type="AlphaFoldDB" id="A0A2M7GB91"/>
<comment type="caution">
    <text evidence="1">The sequence shown here is derived from an EMBL/GenBank/DDBJ whole genome shotgun (WGS) entry which is preliminary data.</text>
</comment>
<protein>
    <recommendedName>
        <fullName evidence="3">Esterase</fullName>
    </recommendedName>
</protein>
<organism evidence="1 2">
    <name type="scientific">bacterium (Candidatus Blackallbacteria) CG17_big_fil_post_rev_8_21_14_2_50_48_46</name>
    <dbReference type="NCBI Taxonomy" id="2014261"/>
    <lineage>
        <taxon>Bacteria</taxon>
        <taxon>Candidatus Blackallbacteria</taxon>
    </lineage>
</organism>
<dbReference type="InterPro" id="IPR000801">
    <property type="entry name" value="Esterase-like"/>
</dbReference>
<dbReference type="EMBL" id="PFFQ01000004">
    <property type="protein sequence ID" value="PIW19454.1"/>
    <property type="molecule type" value="Genomic_DNA"/>
</dbReference>
<sequence>MLYIERAAKIFVERSAMSQLSLRFERVKHWSSLIYRSQTFQIPGLDGERPVSLYLPPDYFLADKTYPLAFFFDGQNLYEDEGTMAGGWHLHRVLDQRSREGKTVPVVVGIHHGPDRDAEMSPWDPYPGKRGKAERKLDWILNWLLPRLHRKLHLSKKPQDTLIGGSSLGGLLALYALFHYPQHLGRGLVMSPALWVNQFAIYNALMLTQPHEAVRVYIDHGGKEGCECHGNLGFEQSKLLADLLEVMHFRPGENLLWNPDPEGLHNEQSWHRRLPTALDFLYEGLVAEPEALVV</sequence>